<evidence type="ECO:0000256" key="2">
    <source>
        <dbReference type="ARBA" id="ARBA00022763"/>
    </source>
</evidence>
<dbReference type="Gene3D" id="3.40.50.10190">
    <property type="entry name" value="BRCT domain"/>
    <property type="match status" value="2"/>
</dbReference>
<dbReference type="InterPro" id="IPR036420">
    <property type="entry name" value="BRCT_dom_sf"/>
</dbReference>
<dbReference type="SUPFAM" id="SSF52113">
    <property type="entry name" value="BRCT domain"/>
    <property type="match status" value="1"/>
</dbReference>
<evidence type="ECO:0000256" key="3">
    <source>
        <dbReference type="ARBA" id="ARBA00023242"/>
    </source>
</evidence>
<dbReference type="CDD" id="cd17744">
    <property type="entry name" value="BRCT_MDC1_rpt1"/>
    <property type="match status" value="1"/>
</dbReference>
<dbReference type="EMBL" id="JAYWIO010000005">
    <property type="protein sequence ID" value="KAK7259451.1"/>
    <property type="molecule type" value="Genomic_DNA"/>
</dbReference>
<dbReference type="PROSITE" id="PS50172">
    <property type="entry name" value="BRCT"/>
    <property type="match status" value="1"/>
</dbReference>
<dbReference type="CDD" id="cd18432">
    <property type="entry name" value="BRCT_PAXIP1_rpt6_like"/>
    <property type="match status" value="1"/>
</dbReference>
<dbReference type="GO" id="GO:0006974">
    <property type="term" value="P:DNA damage response"/>
    <property type="evidence" value="ECO:0007669"/>
    <property type="project" value="UniProtKB-KW"/>
</dbReference>
<feature type="region of interest" description="Disordered" evidence="4">
    <location>
        <begin position="1"/>
        <end position="29"/>
    </location>
</feature>
<dbReference type="Pfam" id="PF16589">
    <property type="entry name" value="BRCT_2"/>
    <property type="match status" value="1"/>
</dbReference>
<comment type="subcellular location">
    <subcellularLocation>
        <location evidence="1">Nucleus</location>
    </subcellularLocation>
</comment>
<keyword evidence="3" id="KW-0539">Nucleus</keyword>
<dbReference type="InterPro" id="IPR051579">
    <property type="entry name" value="DDR_Transcriptional_Reg"/>
</dbReference>
<dbReference type="Proteomes" id="UP001372338">
    <property type="component" value="Unassembled WGS sequence"/>
</dbReference>
<accession>A0AAN9I3U4</accession>
<gene>
    <name evidence="6" type="ORF">RIF29_25059</name>
</gene>
<sequence>MAETYYSFLPPSHPQPYSSPGDEVKDANEDEQFRETEFFEDTQVIHNSPFTENLNLNTELVEGSDLEEKMTSGSICEYEQEIVLDSEDEEMDNREAVTVYKGLLEDKISPTLKSPLMRFQKRQPKNSPCEQAASNASACGKSPTGDKGVLTDAESFYDNDHLNLSAGLDHIHSADHGDSTEAALGFVDRYLSSNNMDLFQGIQQRKATRVKSPHVPSARGSLSLAKKIKARTHKEENEPFKLDDSDQNDKGAGTFCKNIEATSNFGRYGETYKRRQKKGGHLQHQGNCSTGNRCEEKLVQGPGMVTDKNNSMKELYVQSSATRDNVDPFSSVTHTEDMSDIGFDTQIAAEAMEALAYVPPDGIYFNDAHQPENALNGSISYLTENESHLKSSSNSQNPGLQSISIKSKKRNVSLCSFSTVTSSSSYKHTENQDPNPISGRMKRITEIKSNIEEQLKNNSSSPICGKHISFEQGCSLGWNQSFQHAAKEHKNWNDESRPSRIKDQPNHHTGGDNSIKEEGIIRYKRKENGLVDDLLKLDVGSKYLKLPTNSGGVTGKSRLNHQVQVNPQLTASSSVSWLYPKRPRGKRKRANVHINLDAPTILCIDGKENIYSTRCLEGQDDVGESCFPHTHTLCKTSSIDNGKCLLQGDSVHPGSAGKAMKFENMHDLHPLLLAHVETSLNKSVAKPSSENQAPITLSEGIKISNANNTYNDNNKKPCSKNLPKSPLLKELNRLGLSDSRQDLTWKDLRQRRDMTYIRVLFSQHLDDSVIKQQKKIMARLNISLASNSMEATHFVADKFTRTKNMLETMALGKLVVTHLWLESCGQAYCFIDEKNYILRDFKKEKEIGFNMAVSLSRARQKPLLKGKRVYITPHIKPDKEVVTSLVTTAHGQVVDETRICLDKNDKICDTDDLLILSCEDDSEICYHFLNRGIAVYSSELLLNGIVIQKLEFERHQLFKNQVTRNDPVMSNRFGKVCKRRLRPVSGP</sequence>
<dbReference type="PANTHER" id="PTHR23196">
    <property type="entry name" value="PAX TRANSCRIPTION ACTIVATION DOMAIN INTERACTING PROTEIN"/>
    <property type="match status" value="1"/>
</dbReference>
<feature type="domain" description="BRCT" evidence="5">
    <location>
        <begin position="778"/>
        <end position="838"/>
    </location>
</feature>
<evidence type="ECO:0000256" key="4">
    <source>
        <dbReference type="SAM" id="MobiDB-lite"/>
    </source>
</evidence>
<dbReference type="InterPro" id="IPR001357">
    <property type="entry name" value="BRCT_dom"/>
</dbReference>
<dbReference type="PANTHER" id="PTHR23196:SF32">
    <property type="entry name" value="BRCT DOMAIN-CONTAINING DNA REPAIR PROTEIN"/>
    <property type="match status" value="1"/>
</dbReference>
<reference evidence="6 7" key="1">
    <citation type="submission" date="2024-01" db="EMBL/GenBank/DDBJ databases">
        <title>The genomes of 5 underutilized Papilionoideae crops provide insights into root nodulation and disease resistanc.</title>
        <authorList>
            <person name="Yuan L."/>
        </authorList>
    </citation>
    <scope>NUCLEOTIDE SEQUENCE [LARGE SCALE GENOMIC DNA]</scope>
    <source>
        <strain evidence="6">ZHUSHIDOU_FW_LH</strain>
        <tissue evidence="6">Leaf</tissue>
    </source>
</reference>
<feature type="region of interest" description="Disordered" evidence="4">
    <location>
        <begin position="486"/>
        <end position="518"/>
    </location>
</feature>
<protein>
    <recommendedName>
        <fullName evidence="5">BRCT domain-containing protein</fullName>
    </recommendedName>
</protein>
<name>A0AAN9I3U4_CROPI</name>
<evidence type="ECO:0000256" key="1">
    <source>
        <dbReference type="ARBA" id="ARBA00004123"/>
    </source>
</evidence>
<evidence type="ECO:0000259" key="5">
    <source>
        <dbReference type="PROSITE" id="PS50172"/>
    </source>
</evidence>
<dbReference type="GO" id="GO:0005634">
    <property type="term" value="C:nucleus"/>
    <property type="evidence" value="ECO:0007669"/>
    <property type="project" value="UniProtKB-SubCell"/>
</dbReference>
<evidence type="ECO:0000313" key="6">
    <source>
        <dbReference type="EMBL" id="KAK7259451.1"/>
    </source>
</evidence>
<keyword evidence="2" id="KW-0227">DNA damage</keyword>
<organism evidence="6 7">
    <name type="scientific">Crotalaria pallida</name>
    <name type="common">Smooth rattlebox</name>
    <name type="synonym">Crotalaria striata</name>
    <dbReference type="NCBI Taxonomy" id="3830"/>
    <lineage>
        <taxon>Eukaryota</taxon>
        <taxon>Viridiplantae</taxon>
        <taxon>Streptophyta</taxon>
        <taxon>Embryophyta</taxon>
        <taxon>Tracheophyta</taxon>
        <taxon>Spermatophyta</taxon>
        <taxon>Magnoliopsida</taxon>
        <taxon>eudicotyledons</taxon>
        <taxon>Gunneridae</taxon>
        <taxon>Pentapetalae</taxon>
        <taxon>rosids</taxon>
        <taxon>fabids</taxon>
        <taxon>Fabales</taxon>
        <taxon>Fabaceae</taxon>
        <taxon>Papilionoideae</taxon>
        <taxon>50 kb inversion clade</taxon>
        <taxon>genistoids sensu lato</taxon>
        <taxon>core genistoids</taxon>
        <taxon>Crotalarieae</taxon>
        <taxon>Crotalaria</taxon>
    </lineage>
</organism>
<dbReference type="AlphaFoldDB" id="A0AAN9I3U4"/>
<dbReference type="Pfam" id="PF16770">
    <property type="entry name" value="RTT107_BRCT_5"/>
    <property type="match status" value="1"/>
</dbReference>
<comment type="caution">
    <text evidence="6">The sequence shown here is derived from an EMBL/GenBank/DDBJ whole genome shotgun (WGS) entry which is preliminary data.</text>
</comment>
<feature type="region of interest" description="Disordered" evidence="4">
    <location>
        <begin position="230"/>
        <end position="249"/>
    </location>
</feature>
<keyword evidence="7" id="KW-1185">Reference proteome</keyword>
<proteinExistence type="predicted"/>
<feature type="compositionally biased region" description="Basic and acidic residues" evidence="4">
    <location>
        <begin position="233"/>
        <end position="249"/>
    </location>
</feature>
<feature type="compositionally biased region" description="Polar residues" evidence="4">
    <location>
        <begin position="125"/>
        <end position="137"/>
    </location>
</feature>
<evidence type="ECO:0000313" key="7">
    <source>
        <dbReference type="Proteomes" id="UP001372338"/>
    </source>
</evidence>
<feature type="region of interest" description="Disordered" evidence="4">
    <location>
        <begin position="123"/>
        <end position="144"/>
    </location>
</feature>